<dbReference type="Proteomes" id="UP001222027">
    <property type="component" value="Unassembled WGS sequence"/>
</dbReference>
<protein>
    <submittedName>
        <fullName evidence="2">Uncharacterized protein</fullName>
    </submittedName>
</protein>
<reference evidence="2 3" key="1">
    <citation type="submission" date="2022-12" db="EMBL/GenBank/DDBJ databases">
        <title>Chromosome-scale assembly of the Ensete ventricosum genome.</title>
        <authorList>
            <person name="Dussert Y."/>
            <person name="Stocks J."/>
            <person name="Wendawek A."/>
            <person name="Woldeyes F."/>
            <person name="Nichols R.A."/>
            <person name="Borrell J.S."/>
        </authorList>
    </citation>
    <scope>NUCLEOTIDE SEQUENCE [LARGE SCALE GENOMIC DNA]</scope>
    <source>
        <strain evidence="3">cv. Maze</strain>
        <tissue evidence="2">Seeds</tissue>
    </source>
</reference>
<feature type="region of interest" description="Disordered" evidence="1">
    <location>
        <begin position="54"/>
        <end position="96"/>
    </location>
</feature>
<keyword evidence="3" id="KW-1185">Reference proteome</keyword>
<sequence>MSPGTQTSLQDMDRGCVGWLDKQPPISTGSLASVDEKELVKSSWGLANIDNHFYRSSGQGGHGEGEQETRGGGSRKRVESKSEVTEGRSGSLHRTRRIFSRGLREITETRSLITKMSSLGSSLSISLLSLR</sequence>
<dbReference type="AlphaFoldDB" id="A0AAV8PVU5"/>
<evidence type="ECO:0000256" key="1">
    <source>
        <dbReference type="SAM" id="MobiDB-lite"/>
    </source>
</evidence>
<feature type="compositionally biased region" description="Basic and acidic residues" evidence="1">
    <location>
        <begin position="76"/>
        <end position="86"/>
    </location>
</feature>
<accession>A0AAV8PVU5</accession>
<comment type="caution">
    <text evidence="2">The sequence shown here is derived from an EMBL/GenBank/DDBJ whole genome shotgun (WGS) entry which is preliminary data.</text>
</comment>
<feature type="compositionally biased region" description="Polar residues" evidence="1">
    <location>
        <begin position="1"/>
        <end position="10"/>
    </location>
</feature>
<name>A0AAV8PVU5_ENSVE</name>
<evidence type="ECO:0000313" key="3">
    <source>
        <dbReference type="Proteomes" id="UP001222027"/>
    </source>
</evidence>
<organism evidence="2 3">
    <name type="scientific">Ensete ventricosum</name>
    <name type="common">Abyssinian banana</name>
    <name type="synonym">Musa ensete</name>
    <dbReference type="NCBI Taxonomy" id="4639"/>
    <lineage>
        <taxon>Eukaryota</taxon>
        <taxon>Viridiplantae</taxon>
        <taxon>Streptophyta</taxon>
        <taxon>Embryophyta</taxon>
        <taxon>Tracheophyta</taxon>
        <taxon>Spermatophyta</taxon>
        <taxon>Magnoliopsida</taxon>
        <taxon>Liliopsida</taxon>
        <taxon>Zingiberales</taxon>
        <taxon>Musaceae</taxon>
        <taxon>Ensete</taxon>
    </lineage>
</organism>
<dbReference type="EMBL" id="JAQQAF010000009">
    <property type="protein sequence ID" value="KAJ8458279.1"/>
    <property type="molecule type" value="Genomic_DNA"/>
</dbReference>
<feature type="region of interest" description="Disordered" evidence="1">
    <location>
        <begin position="1"/>
        <end position="31"/>
    </location>
</feature>
<gene>
    <name evidence="2" type="ORF">OPV22_031205</name>
</gene>
<evidence type="ECO:0000313" key="2">
    <source>
        <dbReference type="EMBL" id="KAJ8458279.1"/>
    </source>
</evidence>
<proteinExistence type="predicted"/>